<dbReference type="RefSeq" id="WP_054636485.1">
    <property type="nucleotide sequence ID" value="NZ_JBHSOZ010000005.1"/>
</dbReference>
<reference evidence="2" key="1">
    <citation type="journal article" date="2019" name="Int. J. Syst. Evol. Microbiol.">
        <title>The Global Catalogue of Microorganisms (GCM) 10K type strain sequencing project: providing services to taxonomists for standard genome sequencing and annotation.</title>
        <authorList>
            <consortium name="The Broad Institute Genomics Platform"/>
            <consortium name="The Broad Institute Genome Sequencing Center for Infectious Disease"/>
            <person name="Wu L."/>
            <person name="Ma J."/>
        </authorList>
    </citation>
    <scope>NUCLEOTIDE SEQUENCE [LARGE SCALE GENOMIC DNA]</scope>
    <source>
        <strain evidence="2">CECT 7184</strain>
    </source>
</reference>
<evidence type="ECO:0000313" key="2">
    <source>
        <dbReference type="Proteomes" id="UP001596142"/>
    </source>
</evidence>
<organism evidence="1 2">
    <name type="scientific">Thalassorhabdus alkalitolerans</name>
    <dbReference type="NCBI Taxonomy" id="2282697"/>
    <lineage>
        <taxon>Bacteria</taxon>
        <taxon>Bacillati</taxon>
        <taxon>Bacillota</taxon>
        <taxon>Bacilli</taxon>
        <taxon>Bacillales</taxon>
        <taxon>Bacillaceae</taxon>
        <taxon>Thalassorhabdus</taxon>
    </lineage>
</organism>
<dbReference type="Proteomes" id="UP001596142">
    <property type="component" value="Unassembled WGS sequence"/>
</dbReference>
<evidence type="ECO:0000313" key="1">
    <source>
        <dbReference type="EMBL" id="MFC5713349.1"/>
    </source>
</evidence>
<proteinExistence type="predicted"/>
<gene>
    <name evidence="1" type="ORF">ACFPU1_11175</name>
</gene>
<comment type="caution">
    <text evidence="1">The sequence shown here is derived from an EMBL/GenBank/DDBJ whole genome shotgun (WGS) entry which is preliminary data.</text>
</comment>
<protein>
    <recommendedName>
        <fullName evidence="3">SprT-like family protein</fullName>
    </recommendedName>
</protein>
<sequence>MVKDGNLSLEELYEHANRLCMEHWGITYTGRIELVSRNWAARNGCFIYDRGTEERFIRMSKKRNSGRKKEEVLATLLHELVHWRLHSQGLPARDSDEEFVRECLRVGASISLTQAAQDAVKRFKEEAEKAAEAKAMIES</sequence>
<dbReference type="EMBL" id="JBHSOZ010000005">
    <property type="protein sequence ID" value="MFC5713349.1"/>
    <property type="molecule type" value="Genomic_DNA"/>
</dbReference>
<evidence type="ECO:0008006" key="3">
    <source>
        <dbReference type="Google" id="ProtNLM"/>
    </source>
</evidence>
<keyword evidence="2" id="KW-1185">Reference proteome</keyword>
<name>A0ABW0YLT3_9BACI</name>
<accession>A0ABW0YLT3</accession>